<protein>
    <recommendedName>
        <fullName evidence="4">O-methyltransferase C-terminal domain-containing protein</fullName>
    </recommendedName>
</protein>
<keyword evidence="1" id="KW-0489">Methyltransferase</keyword>
<dbReference type="InterPro" id="IPR016461">
    <property type="entry name" value="COMT-like"/>
</dbReference>
<dbReference type="PROSITE" id="PS51683">
    <property type="entry name" value="SAM_OMT_II"/>
    <property type="match status" value="1"/>
</dbReference>
<sequence>MAAYDVGRFRTLVDVRGGTGILLRSILAATPGLDGVLFDRPDVVARAQLPPGATTVAGDFFTTVPDGGDAYRLSRVVHDRDDDEAVRILG</sequence>
<dbReference type="PANTHER" id="PTHR43712:SF2">
    <property type="entry name" value="O-METHYLTRANSFERASE CICE"/>
    <property type="match status" value="1"/>
</dbReference>
<keyword evidence="6" id="KW-1185">Reference proteome</keyword>
<dbReference type="InterPro" id="IPR001077">
    <property type="entry name" value="COMT_C"/>
</dbReference>
<dbReference type="SUPFAM" id="SSF53335">
    <property type="entry name" value="S-adenosyl-L-methionine-dependent methyltransferases"/>
    <property type="match status" value="1"/>
</dbReference>
<dbReference type="PANTHER" id="PTHR43712">
    <property type="entry name" value="PUTATIVE (AFU_ORTHOLOGUE AFUA_4G14580)-RELATED"/>
    <property type="match status" value="1"/>
</dbReference>
<dbReference type="Gene3D" id="3.40.50.150">
    <property type="entry name" value="Vaccinia Virus protein VP39"/>
    <property type="match status" value="1"/>
</dbReference>
<dbReference type="InterPro" id="IPR029063">
    <property type="entry name" value="SAM-dependent_MTases_sf"/>
</dbReference>
<comment type="caution">
    <text evidence="5">The sequence shown here is derived from an EMBL/GenBank/DDBJ whole genome shotgun (WGS) entry which is preliminary data.</text>
</comment>
<dbReference type="GO" id="GO:0032259">
    <property type="term" value="P:methylation"/>
    <property type="evidence" value="ECO:0007669"/>
    <property type="project" value="UniProtKB-KW"/>
</dbReference>
<keyword evidence="3" id="KW-0949">S-adenosyl-L-methionine</keyword>
<dbReference type="Proteomes" id="UP000586918">
    <property type="component" value="Unassembled WGS sequence"/>
</dbReference>
<organism evidence="5 6">
    <name type="scientific">Pseudonocardia bannensis</name>
    <dbReference type="NCBI Taxonomy" id="630973"/>
    <lineage>
        <taxon>Bacteria</taxon>
        <taxon>Bacillati</taxon>
        <taxon>Actinomycetota</taxon>
        <taxon>Actinomycetes</taxon>
        <taxon>Pseudonocardiales</taxon>
        <taxon>Pseudonocardiaceae</taxon>
        <taxon>Pseudonocardia</taxon>
    </lineage>
</organism>
<evidence type="ECO:0000256" key="2">
    <source>
        <dbReference type="ARBA" id="ARBA00022679"/>
    </source>
</evidence>
<keyword evidence="2" id="KW-0808">Transferase</keyword>
<dbReference type="Pfam" id="PF00891">
    <property type="entry name" value="Methyltransf_2"/>
    <property type="match status" value="1"/>
</dbReference>
<evidence type="ECO:0000313" key="5">
    <source>
        <dbReference type="EMBL" id="NMH92433.1"/>
    </source>
</evidence>
<dbReference type="AlphaFoldDB" id="A0A848DIQ9"/>
<dbReference type="GO" id="GO:0008171">
    <property type="term" value="F:O-methyltransferase activity"/>
    <property type="evidence" value="ECO:0007669"/>
    <property type="project" value="InterPro"/>
</dbReference>
<evidence type="ECO:0000256" key="3">
    <source>
        <dbReference type="ARBA" id="ARBA00022691"/>
    </source>
</evidence>
<name>A0A848DIQ9_9PSEU</name>
<reference evidence="5 6" key="1">
    <citation type="submission" date="2020-04" db="EMBL/GenBank/DDBJ databases">
        <authorList>
            <person name="Klaysubun C."/>
            <person name="Duangmal K."/>
            <person name="Lipun K."/>
        </authorList>
    </citation>
    <scope>NUCLEOTIDE SEQUENCE [LARGE SCALE GENOMIC DNA]</scope>
    <source>
        <strain evidence="5 6">DSM 45300</strain>
    </source>
</reference>
<proteinExistence type="predicted"/>
<evidence type="ECO:0000259" key="4">
    <source>
        <dbReference type="Pfam" id="PF00891"/>
    </source>
</evidence>
<evidence type="ECO:0000256" key="1">
    <source>
        <dbReference type="ARBA" id="ARBA00022603"/>
    </source>
</evidence>
<evidence type="ECO:0000313" key="6">
    <source>
        <dbReference type="Proteomes" id="UP000586918"/>
    </source>
</evidence>
<feature type="domain" description="O-methyltransferase C-terminal" evidence="4">
    <location>
        <begin position="2"/>
        <end position="89"/>
    </location>
</feature>
<dbReference type="EMBL" id="JAAXKZ010000039">
    <property type="protein sequence ID" value="NMH92433.1"/>
    <property type="molecule type" value="Genomic_DNA"/>
</dbReference>
<gene>
    <name evidence="5" type="ORF">HF519_12795</name>
</gene>
<accession>A0A848DIQ9</accession>